<dbReference type="Proteomes" id="UP001501734">
    <property type="component" value="Unassembled WGS sequence"/>
</dbReference>
<protein>
    <recommendedName>
        <fullName evidence="3">GrpB family protein</fullName>
    </recommendedName>
</protein>
<sequence length="53" mass="6127">MKLGLKQNEVRIVEYTPEWNAEFDKVKEELIENTSLDENRIEHIGSTAIKGIP</sequence>
<evidence type="ECO:0000313" key="1">
    <source>
        <dbReference type="EMBL" id="GAA4062159.1"/>
    </source>
</evidence>
<evidence type="ECO:0000313" key="2">
    <source>
        <dbReference type="Proteomes" id="UP001501734"/>
    </source>
</evidence>
<accession>A0ABP7VB43</accession>
<name>A0ABP7VB43_9BACI</name>
<proteinExistence type="predicted"/>
<organism evidence="1 2">
    <name type="scientific">Amphibacillus indicireducens</name>
    <dbReference type="NCBI Taxonomy" id="1076330"/>
    <lineage>
        <taxon>Bacteria</taxon>
        <taxon>Bacillati</taxon>
        <taxon>Bacillota</taxon>
        <taxon>Bacilli</taxon>
        <taxon>Bacillales</taxon>
        <taxon>Bacillaceae</taxon>
        <taxon>Amphibacillus</taxon>
    </lineage>
</organism>
<dbReference type="Pfam" id="PF04229">
    <property type="entry name" value="GrpB"/>
    <property type="match status" value="1"/>
</dbReference>
<comment type="caution">
    <text evidence="1">The sequence shown here is derived from an EMBL/GenBank/DDBJ whole genome shotgun (WGS) entry which is preliminary data.</text>
</comment>
<dbReference type="SUPFAM" id="SSF81301">
    <property type="entry name" value="Nucleotidyltransferase"/>
    <property type="match status" value="1"/>
</dbReference>
<dbReference type="InterPro" id="IPR043519">
    <property type="entry name" value="NT_sf"/>
</dbReference>
<keyword evidence="2" id="KW-1185">Reference proteome</keyword>
<dbReference type="EMBL" id="BAABDL010000033">
    <property type="protein sequence ID" value="GAA4062159.1"/>
    <property type="molecule type" value="Genomic_DNA"/>
</dbReference>
<reference evidence="2" key="1">
    <citation type="journal article" date="2019" name="Int. J. Syst. Evol. Microbiol.">
        <title>The Global Catalogue of Microorganisms (GCM) 10K type strain sequencing project: providing services to taxonomists for standard genome sequencing and annotation.</title>
        <authorList>
            <consortium name="The Broad Institute Genomics Platform"/>
            <consortium name="The Broad Institute Genome Sequencing Center for Infectious Disease"/>
            <person name="Wu L."/>
            <person name="Ma J."/>
        </authorList>
    </citation>
    <scope>NUCLEOTIDE SEQUENCE [LARGE SCALE GENOMIC DNA]</scope>
    <source>
        <strain evidence="2">JCM 17250</strain>
    </source>
</reference>
<dbReference type="InterPro" id="IPR007344">
    <property type="entry name" value="GrpB/CoaE"/>
</dbReference>
<evidence type="ECO:0008006" key="3">
    <source>
        <dbReference type="Google" id="ProtNLM"/>
    </source>
</evidence>
<gene>
    <name evidence="1" type="ORF">GCM10022410_06260</name>
</gene>
<dbReference type="Gene3D" id="3.30.460.10">
    <property type="entry name" value="Beta Polymerase, domain 2"/>
    <property type="match status" value="1"/>
</dbReference>